<sequence>MNKRQLYNEIYERREQLDSLYTEFWNSYSGLDTWYFWFLITCIVLPLVFLYFVIDRNRLFEIAFYGYTAHILWLMIDTILTAQNYFVHPHSISHLTPTGISVTAVLFPVTFMLLYQYCTNKGKNFYLYAVMTSIVFAFGYGGISNVVGLLEMHKGMNLAYLFLIDIAIAFIALWATKVFLKIKKTNRKI</sequence>
<feature type="transmembrane region" description="Helical" evidence="1">
    <location>
        <begin position="34"/>
        <end position="52"/>
    </location>
</feature>
<evidence type="ECO:0000313" key="3">
    <source>
        <dbReference type="Proteomes" id="UP001519345"/>
    </source>
</evidence>
<evidence type="ECO:0000256" key="1">
    <source>
        <dbReference type="SAM" id="Phobius"/>
    </source>
</evidence>
<proteinExistence type="predicted"/>
<keyword evidence="1" id="KW-0812">Transmembrane</keyword>
<keyword evidence="1" id="KW-0472">Membrane</keyword>
<evidence type="ECO:0000313" key="2">
    <source>
        <dbReference type="EMBL" id="MBP1970645.1"/>
    </source>
</evidence>
<protein>
    <submittedName>
        <fullName evidence="2">Uncharacterized protein</fullName>
    </submittedName>
</protein>
<keyword evidence="3" id="KW-1185">Reference proteome</keyword>
<organism evidence="2 3">
    <name type="scientific">Virgibacillus natechei</name>
    <dbReference type="NCBI Taxonomy" id="1216297"/>
    <lineage>
        <taxon>Bacteria</taxon>
        <taxon>Bacillati</taxon>
        <taxon>Bacillota</taxon>
        <taxon>Bacilli</taxon>
        <taxon>Bacillales</taxon>
        <taxon>Bacillaceae</taxon>
        <taxon>Virgibacillus</taxon>
    </lineage>
</organism>
<comment type="caution">
    <text evidence="2">The sequence shown here is derived from an EMBL/GenBank/DDBJ whole genome shotgun (WGS) entry which is preliminary data.</text>
</comment>
<gene>
    <name evidence="2" type="ORF">J2Z83_002781</name>
</gene>
<reference evidence="2 3" key="1">
    <citation type="submission" date="2021-03" db="EMBL/GenBank/DDBJ databases">
        <title>Genomic Encyclopedia of Type Strains, Phase IV (KMG-IV): sequencing the most valuable type-strain genomes for metagenomic binning, comparative biology and taxonomic classification.</title>
        <authorList>
            <person name="Goeker M."/>
        </authorList>
    </citation>
    <scope>NUCLEOTIDE SEQUENCE [LARGE SCALE GENOMIC DNA]</scope>
    <source>
        <strain evidence="2 3">DSM 25609</strain>
    </source>
</reference>
<accession>A0ABS4II57</accession>
<feature type="transmembrane region" description="Helical" evidence="1">
    <location>
        <begin position="64"/>
        <end position="86"/>
    </location>
</feature>
<keyword evidence="1" id="KW-1133">Transmembrane helix</keyword>
<feature type="transmembrane region" description="Helical" evidence="1">
    <location>
        <begin position="125"/>
        <end position="147"/>
    </location>
</feature>
<dbReference type="Proteomes" id="UP001519345">
    <property type="component" value="Unassembled WGS sequence"/>
</dbReference>
<feature type="transmembrane region" description="Helical" evidence="1">
    <location>
        <begin position="98"/>
        <end position="118"/>
    </location>
</feature>
<dbReference type="RefSeq" id="WP_209463756.1">
    <property type="nucleotide sequence ID" value="NZ_CP110224.1"/>
</dbReference>
<feature type="transmembrane region" description="Helical" evidence="1">
    <location>
        <begin position="159"/>
        <end position="180"/>
    </location>
</feature>
<name>A0ABS4II57_9BACI</name>
<dbReference type="EMBL" id="JAGGKX010000015">
    <property type="protein sequence ID" value="MBP1970645.1"/>
    <property type="molecule type" value="Genomic_DNA"/>
</dbReference>